<sequence>MEDSNKVISINLLVFMIYTLIVHTTGIVDPIIFSSLIAFFHATAIFIIGVIFTLIERSQKEKKSLGLSMILAALIIFMIGFSACFGSLMIQS</sequence>
<keyword evidence="1" id="KW-0472">Membrane</keyword>
<evidence type="ECO:0000256" key="1">
    <source>
        <dbReference type="SAM" id="Phobius"/>
    </source>
</evidence>
<dbReference type="AlphaFoldDB" id="A0A915YGD7"/>
<evidence type="ECO:0000313" key="3">
    <source>
        <dbReference type="Proteomes" id="UP001060919"/>
    </source>
</evidence>
<feature type="transmembrane region" description="Helical" evidence="1">
    <location>
        <begin position="67"/>
        <end position="90"/>
    </location>
</feature>
<accession>A0A915YGD7</accession>
<keyword evidence="1" id="KW-0812">Transmembrane</keyword>
<reference evidence="2" key="1">
    <citation type="submission" date="2022-09" db="EMBL/GenBank/DDBJ databases">
        <title>Aureispira anguillicida sp. nov., isolated from Leptocephalus of Japanese eel Anguilla japonica.</title>
        <authorList>
            <person name="Yuasa K."/>
            <person name="Mekata T."/>
            <person name="Ikunari K."/>
        </authorList>
    </citation>
    <scope>NUCLEOTIDE SEQUENCE</scope>
    <source>
        <strain evidence="2">EL160426</strain>
    </source>
</reference>
<dbReference type="Proteomes" id="UP001060919">
    <property type="component" value="Chromosome"/>
</dbReference>
<evidence type="ECO:0000313" key="2">
    <source>
        <dbReference type="EMBL" id="BDS12658.1"/>
    </source>
</evidence>
<gene>
    <name evidence="2" type="ORF">AsAng_0033820</name>
</gene>
<proteinExistence type="predicted"/>
<dbReference type="KEGG" id="aup:AsAng_0033820"/>
<feature type="transmembrane region" description="Helical" evidence="1">
    <location>
        <begin position="7"/>
        <end position="25"/>
    </location>
</feature>
<keyword evidence="1" id="KW-1133">Transmembrane helix</keyword>
<keyword evidence="3" id="KW-1185">Reference proteome</keyword>
<name>A0A915YGD7_9BACT</name>
<feature type="transmembrane region" description="Helical" evidence="1">
    <location>
        <begin position="31"/>
        <end position="55"/>
    </location>
</feature>
<protein>
    <submittedName>
        <fullName evidence="2">Uncharacterized protein</fullName>
    </submittedName>
</protein>
<organism evidence="2 3">
    <name type="scientific">Aureispira anguillae</name>
    <dbReference type="NCBI Taxonomy" id="2864201"/>
    <lineage>
        <taxon>Bacteria</taxon>
        <taxon>Pseudomonadati</taxon>
        <taxon>Bacteroidota</taxon>
        <taxon>Saprospiria</taxon>
        <taxon>Saprospirales</taxon>
        <taxon>Saprospiraceae</taxon>
        <taxon>Aureispira</taxon>
    </lineage>
</organism>
<dbReference type="EMBL" id="AP026867">
    <property type="protein sequence ID" value="BDS12658.1"/>
    <property type="molecule type" value="Genomic_DNA"/>
</dbReference>